<keyword evidence="14" id="KW-0961">Cell wall biogenesis/degradation</keyword>
<comment type="function">
    <text evidence="14">Catalyzes the dephosphorylation of undecaprenyl diphosphate (UPP). Confers resistance to bacitracin.</text>
</comment>
<dbReference type="HAMAP" id="MF_01006">
    <property type="entry name" value="Undec_diphosphatase"/>
    <property type="match status" value="1"/>
</dbReference>
<evidence type="ECO:0000256" key="2">
    <source>
        <dbReference type="ARBA" id="ARBA00010621"/>
    </source>
</evidence>
<evidence type="ECO:0000256" key="6">
    <source>
        <dbReference type="ARBA" id="ARBA00022692"/>
    </source>
</evidence>
<dbReference type="PANTHER" id="PTHR30622:SF3">
    <property type="entry name" value="UNDECAPRENYL-DIPHOSPHATASE"/>
    <property type="match status" value="1"/>
</dbReference>
<feature type="transmembrane region" description="Helical" evidence="14">
    <location>
        <begin position="41"/>
        <end position="65"/>
    </location>
</feature>
<keyword evidence="9 14" id="KW-0472">Membrane</keyword>
<protein>
    <recommendedName>
        <fullName evidence="4 14">Undecaprenyl-diphosphatase</fullName>
        <ecNumber evidence="3 14">3.6.1.27</ecNumber>
    </recommendedName>
    <alternativeName>
        <fullName evidence="12 14">Bacitracin resistance protein</fullName>
    </alternativeName>
    <alternativeName>
        <fullName evidence="11 14">Undecaprenyl pyrophosphate phosphatase</fullName>
    </alternativeName>
</protein>
<feature type="transmembrane region" description="Helical" evidence="14">
    <location>
        <begin position="174"/>
        <end position="192"/>
    </location>
</feature>
<evidence type="ECO:0000313" key="16">
    <source>
        <dbReference type="Proteomes" id="UP000644147"/>
    </source>
</evidence>
<evidence type="ECO:0000256" key="7">
    <source>
        <dbReference type="ARBA" id="ARBA00022801"/>
    </source>
</evidence>
<evidence type="ECO:0000256" key="9">
    <source>
        <dbReference type="ARBA" id="ARBA00023136"/>
    </source>
</evidence>
<feature type="transmembrane region" description="Helical" evidence="14">
    <location>
        <begin position="204"/>
        <end position="225"/>
    </location>
</feature>
<feature type="transmembrane region" description="Helical" evidence="14">
    <location>
        <begin position="96"/>
        <end position="117"/>
    </location>
</feature>
<comment type="catalytic activity">
    <reaction evidence="13 14">
        <text>di-trans,octa-cis-undecaprenyl diphosphate + H2O = di-trans,octa-cis-undecaprenyl phosphate + phosphate + H(+)</text>
        <dbReference type="Rhea" id="RHEA:28094"/>
        <dbReference type="ChEBI" id="CHEBI:15377"/>
        <dbReference type="ChEBI" id="CHEBI:15378"/>
        <dbReference type="ChEBI" id="CHEBI:43474"/>
        <dbReference type="ChEBI" id="CHEBI:58405"/>
        <dbReference type="ChEBI" id="CHEBI:60392"/>
        <dbReference type="EC" id="3.6.1.27"/>
    </reaction>
</comment>
<feature type="transmembrane region" description="Helical" evidence="14">
    <location>
        <begin position="71"/>
        <end position="89"/>
    </location>
</feature>
<feature type="transmembrane region" description="Helical" evidence="14">
    <location>
        <begin position="237"/>
        <end position="255"/>
    </location>
</feature>
<dbReference type="RefSeq" id="WP_200506479.1">
    <property type="nucleotide sequence ID" value="NZ_JAEHFX010000006.1"/>
</dbReference>
<dbReference type="Proteomes" id="UP000644147">
    <property type="component" value="Unassembled WGS sequence"/>
</dbReference>
<keyword evidence="6 14" id="KW-0812">Transmembrane</keyword>
<reference evidence="15 16" key="1">
    <citation type="submission" date="2020-12" db="EMBL/GenBank/DDBJ databases">
        <title>Bacterial novel species Adhaeribacter sp. BT258 isolated from soil.</title>
        <authorList>
            <person name="Jung H.-Y."/>
        </authorList>
    </citation>
    <scope>NUCLEOTIDE SEQUENCE [LARGE SCALE GENOMIC DNA]</scope>
    <source>
        <strain evidence="15 16">BT258</strain>
    </source>
</reference>
<comment type="miscellaneous">
    <text evidence="14">Bacitracin is thought to be involved in the inhibition of peptidoglycan synthesis by sequestering undecaprenyl diphosphate, thereby reducing the pool of lipid carrier available.</text>
</comment>
<keyword evidence="7 14" id="KW-0378">Hydrolase</keyword>
<feature type="transmembrane region" description="Helical" evidence="14">
    <location>
        <begin position="6"/>
        <end position="29"/>
    </location>
</feature>
<comment type="caution">
    <text evidence="15">The sequence shown here is derived from an EMBL/GenBank/DDBJ whole genome shotgun (WGS) entry which is preliminary data.</text>
</comment>
<keyword evidence="10 14" id="KW-0046">Antibiotic resistance</keyword>
<evidence type="ECO:0000256" key="14">
    <source>
        <dbReference type="HAMAP-Rule" id="MF_01006"/>
    </source>
</evidence>
<dbReference type="EC" id="3.6.1.27" evidence="3 14"/>
<evidence type="ECO:0000256" key="5">
    <source>
        <dbReference type="ARBA" id="ARBA00022475"/>
    </source>
</evidence>
<keyword evidence="14" id="KW-0573">Peptidoglycan synthesis</keyword>
<dbReference type="InterPro" id="IPR003824">
    <property type="entry name" value="UppP"/>
</dbReference>
<keyword evidence="5 14" id="KW-1003">Cell membrane</keyword>
<evidence type="ECO:0000256" key="11">
    <source>
        <dbReference type="ARBA" id="ARBA00032707"/>
    </source>
</evidence>
<evidence type="ECO:0000256" key="3">
    <source>
        <dbReference type="ARBA" id="ARBA00012374"/>
    </source>
</evidence>
<organism evidence="15 16">
    <name type="scientific">Adhaeribacter terrigena</name>
    <dbReference type="NCBI Taxonomy" id="2793070"/>
    <lineage>
        <taxon>Bacteria</taxon>
        <taxon>Pseudomonadati</taxon>
        <taxon>Bacteroidota</taxon>
        <taxon>Cytophagia</taxon>
        <taxon>Cytophagales</taxon>
        <taxon>Hymenobacteraceae</taxon>
        <taxon>Adhaeribacter</taxon>
    </lineage>
</organism>
<name>A0ABS1C2T2_9BACT</name>
<dbReference type="EMBL" id="JAEHFX010000006">
    <property type="protein sequence ID" value="MBK0403721.1"/>
    <property type="molecule type" value="Genomic_DNA"/>
</dbReference>
<dbReference type="PANTHER" id="PTHR30622">
    <property type="entry name" value="UNDECAPRENYL-DIPHOSPHATASE"/>
    <property type="match status" value="1"/>
</dbReference>
<evidence type="ECO:0000256" key="4">
    <source>
        <dbReference type="ARBA" id="ARBA00021581"/>
    </source>
</evidence>
<accession>A0ABS1C2T2</accession>
<evidence type="ECO:0000256" key="10">
    <source>
        <dbReference type="ARBA" id="ARBA00023251"/>
    </source>
</evidence>
<evidence type="ECO:0000256" key="12">
    <source>
        <dbReference type="ARBA" id="ARBA00032932"/>
    </source>
</evidence>
<keyword evidence="16" id="KW-1185">Reference proteome</keyword>
<keyword evidence="8 14" id="KW-1133">Transmembrane helix</keyword>
<evidence type="ECO:0000256" key="1">
    <source>
        <dbReference type="ARBA" id="ARBA00004651"/>
    </source>
</evidence>
<keyword evidence="14" id="KW-0133">Cell shape</keyword>
<evidence type="ECO:0000256" key="8">
    <source>
        <dbReference type="ARBA" id="ARBA00022989"/>
    </source>
</evidence>
<dbReference type="Pfam" id="PF02673">
    <property type="entry name" value="BacA"/>
    <property type="match status" value="1"/>
</dbReference>
<proteinExistence type="inferred from homology"/>
<comment type="similarity">
    <text evidence="2 14">Belongs to the UppP family.</text>
</comment>
<evidence type="ECO:0000313" key="15">
    <source>
        <dbReference type="EMBL" id="MBK0403721.1"/>
    </source>
</evidence>
<evidence type="ECO:0000256" key="13">
    <source>
        <dbReference type="ARBA" id="ARBA00047594"/>
    </source>
</evidence>
<comment type="subcellular location">
    <subcellularLocation>
        <location evidence="1 14">Cell membrane</location>
        <topology evidence="1 14">Multi-pass membrane protein</topology>
    </subcellularLocation>
</comment>
<gene>
    <name evidence="14" type="primary">uppP</name>
    <name evidence="15" type="ORF">I5M27_12040</name>
</gene>
<sequence length="260" mass="28929">MTLWQTIILAIVEGLTEFLPISSTGHMIIVSSLMGISQFEFTGTFITSIQFGAILSVVFLYWRRFIQSFDFYLKLFVGFLPFGIAGFLLKDIVEELLKSVTVVAVMLILGGIVLLFIDKFFNDKPDSDSTPTFKQAFYIGMFQCFALLPGISRSAATMVGALTQGFNRKSAAEFSFLLAVPTMFVITAYQMLKSYKTIRSEDVDMLLIGNAVSFIVAIAAIKFFVGFLTKYGFRVFGIYRIIVGVIILALIAMGFEINLV</sequence>